<sequence length="378" mass="40335">MLLMVTMFCLSKTEIITEIIQEDEVPVKNISRRQAVYRKENKPTYSDNGIYDTSTSKYGDSTNEWNSMNGYGNSFGGKFSTKGVGLGNSAFGNGGKGGFGYNGNGFGGFSGTNSVRFQGGIGPNSFNGRFGPSGFSGGFGPVDFRGGFGNGGFRGGFGHGGFRGGFGNSGFRGGFGQGGFGMVPSFHSGLRNSIGSGFGKGSLVILLALIAPLAILAILGPIIASQLVVPTTLLTTTVNGRRRRDAGLRLPFSEEVATSEMKHRVEMLQALQFYLNETGETRSYQEDLTANYLACSGLLSVTNHCLERLACEFSVSTQKVASLENEIASVVLHTILTNKKILESDKSRIRKAAIHGKKKGGSCRVFFCKNVDEKLNNS</sequence>
<protein>
    <submittedName>
        <fullName evidence="3">Uncharacterized protein LOC111083452</fullName>
    </submittedName>
</protein>
<keyword evidence="2" id="KW-1185">Reference proteome</keyword>
<keyword evidence="1" id="KW-0472">Membrane</keyword>
<evidence type="ECO:0000313" key="2">
    <source>
        <dbReference type="Proteomes" id="UP000694941"/>
    </source>
</evidence>
<reference evidence="3" key="1">
    <citation type="submission" date="2025-08" db="UniProtKB">
        <authorList>
            <consortium name="RefSeq"/>
        </authorList>
    </citation>
    <scope>IDENTIFICATION</scope>
    <source>
        <tissue evidence="3">Muscle</tissue>
    </source>
</reference>
<gene>
    <name evidence="3" type="primary">LOC111083452</name>
</gene>
<name>A0ABM1RWD4_LIMPO</name>
<evidence type="ECO:0000313" key="3">
    <source>
        <dbReference type="RefSeq" id="XP_022235689.1"/>
    </source>
</evidence>
<organism evidence="2 3">
    <name type="scientific">Limulus polyphemus</name>
    <name type="common">Atlantic horseshoe crab</name>
    <dbReference type="NCBI Taxonomy" id="6850"/>
    <lineage>
        <taxon>Eukaryota</taxon>
        <taxon>Metazoa</taxon>
        <taxon>Ecdysozoa</taxon>
        <taxon>Arthropoda</taxon>
        <taxon>Chelicerata</taxon>
        <taxon>Merostomata</taxon>
        <taxon>Xiphosura</taxon>
        <taxon>Limulidae</taxon>
        <taxon>Limulus</taxon>
    </lineage>
</organism>
<feature type="transmembrane region" description="Helical" evidence="1">
    <location>
        <begin position="203"/>
        <end position="224"/>
    </location>
</feature>
<dbReference type="RefSeq" id="XP_022235689.1">
    <property type="nucleotide sequence ID" value="XM_022379981.1"/>
</dbReference>
<evidence type="ECO:0000256" key="1">
    <source>
        <dbReference type="SAM" id="Phobius"/>
    </source>
</evidence>
<accession>A0ABM1RWD4</accession>
<proteinExistence type="predicted"/>
<dbReference type="GeneID" id="111083452"/>
<keyword evidence="1" id="KW-1133">Transmembrane helix</keyword>
<keyword evidence="1" id="KW-0812">Transmembrane</keyword>
<dbReference type="Proteomes" id="UP000694941">
    <property type="component" value="Unplaced"/>
</dbReference>